<dbReference type="Pfam" id="PF13620">
    <property type="entry name" value="CarboxypepD_reg"/>
    <property type="match status" value="1"/>
</dbReference>
<proteinExistence type="predicted"/>
<dbReference type="Pfam" id="PF14905">
    <property type="entry name" value="OMP_b-brl_3"/>
    <property type="match status" value="1"/>
</dbReference>
<dbReference type="SUPFAM" id="SSF49464">
    <property type="entry name" value="Carboxypeptidase regulatory domain-like"/>
    <property type="match status" value="1"/>
</dbReference>
<evidence type="ECO:0000313" key="4">
    <source>
        <dbReference type="Proteomes" id="UP000187181"/>
    </source>
</evidence>
<name>A0A1R3XPZ8_9BACT</name>
<dbReference type="Proteomes" id="UP000187181">
    <property type="component" value="Unassembled WGS sequence"/>
</dbReference>
<keyword evidence="4" id="KW-1185">Reference proteome</keyword>
<evidence type="ECO:0000256" key="1">
    <source>
        <dbReference type="SAM" id="SignalP"/>
    </source>
</evidence>
<reference evidence="4" key="1">
    <citation type="submission" date="2017-01" db="EMBL/GenBank/DDBJ databases">
        <authorList>
            <person name="Varghese N."/>
            <person name="Submissions S."/>
        </authorList>
    </citation>
    <scope>NUCLEOTIDE SEQUENCE [LARGE SCALE GENOMIC DNA]</scope>
    <source>
        <strain evidence="4">LP100</strain>
    </source>
</reference>
<dbReference type="InterPro" id="IPR041700">
    <property type="entry name" value="OMP_b-brl_3"/>
</dbReference>
<dbReference type="STRING" id="1317125.SAMN05444128_3377"/>
<organism evidence="3 4">
    <name type="scientific">Pontibacter indicus</name>
    <dbReference type="NCBI Taxonomy" id="1317125"/>
    <lineage>
        <taxon>Bacteria</taxon>
        <taxon>Pseudomonadati</taxon>
        <taxon>Bacteroidota</taxon>
        <taxon>Cytophagia</taxon>
        <taxon>Cytophagales</taxon>
        <taxon>Hymenobacteraceae</taxon>
        <taxon>Pontibacter</taxon>
    </lineage>
</organism>
<feature type="signal peptide" evidence="1">
    <location>
        <begin position="1"/>
        <end position="19"/>
    </location>
</feature>
<evidence type="ECO:0000259" key="2">
    <source>
        <dbReference type="Pfam" id="PF14905"/>
    </source>
</evidence>
<dbReference type="PANTHER" id="PTHR40980:SF4">
    <property type="entry name" value="TONB-DEPENDENT RECEPTOR-LIKE BETA-BARREL DOMAIN-CONTAINING PROTEIN"/>
    <property type="match status" value="1"/>
</dbReference>
<protein>
    <submittedName>
        <fullName evidence="3">Outer membrane receptor proteins, mostly Fe transport</fullName>
    </submittedName>
</protein>
<feature type="chain" id="PRO_5013363144" evidence="1">
    <location>
        <begin position="20"/>
        <end position="803"/>
    </location>
</feature>
<gene>
    <name evidence="3" type="ORF">SAMN05444128_3377</name>
</gene>
<dbReference type="Gene3D" id="2.60.40.1120">
    <property type="entry name" value="Carboxypeptidase-like, regulatory domain"/>
    <property type="match status" value="1"/>
</dbReference>
<feature type="domain" description="Outer membrane protein beta-barrel" evidence="2">
    <location>
        <begin position="374"/>
        <end position="778"/>
    </location>
</feature>
<evidence type="ECO:0000313" key="3">
    <source>
        <dbReference type="EMBL" id="SIT93991.1"/>
    </source>
</evidence>
<accession>A0A1R3XPZ8</accession>
<keyword evidence="1" id="KW-0732">Signal</keyword>
<dbReference type="InterPro" id="IPR008969">
    <property type="entry name" value="CarboxyPept-like_regulatory"/>
</dbReference>
<keyword evidence="3" id="KW-0675">Receptor</keyword>
<dbReference type="PANTHER" id="PTHR40980">
    <property type="entry name" value="PLUG DOMAIN-CONTAINING PROTEIN"/>
    <property type="match status" value="1"/>
</dbReference>
<sequence>MKSWLLLLLGLSLAGSLQAQYVISGKVLEKAGKGAPFATVTLLQAADSSLVKGALTDEVGQFQLRQLQPGSYLLAVSSIGFKKYYGEAFSYEGQAVALADVVLQPSTNSLGEVTITAQRQVMERKADRYVMHVAASSFQSDNLQDILQALPFVQIKGEEIAVNGKGGVLILLDNVQMPGATLSTVLGSMTGDEVEQIEFITNPSSRYPASVGSVIKITTKRSKQYGMTGSARLTASQGHRGKLLGGTSMTYRREKWVGALHLNYNAGTNWSENNGYRVLQANGERVVLHQDLVSTFTTHKPSLRGSFEYTLGKKSAIGLQATTSYNRTLPSSRTQNRIRFTPEVNGATDSLLATDFKDFGYSVLQNYSLFYRQQLDTLGKSMDVVLTYTPAQRRDQTEMDFQHILSPQGELRRRLRTIRNINASQAAIWVGQVDWELPFRQQWNVTTGAKLTHSRNSTQPTQEVLTSQGFIQDGAFSFENEFEENIVAAYASVDKAVNPRTRVSAGLRSEYATMRVDNITSGNRVVDRDFLDFFPTLLVNHTFSEALQVSANYRATIQRPGFQVLTPFRVYVDDFTITEGNPALRPKYTSSYSLNAVYKGNLFVEFEYKDEQDVYTQLPAAVGDVTVWKDRNFDLSSYSLVGNYGYKITNWWSGSVFAYGAVYDSRIDAEQDNAVTVPRSLFHTFGIENTFSLPAGLRLETSFKYTGPFRYGLIDIVPNHYSRIALKGDLLDKKLQYTLAVTDLLRGDVTGGAINAFNVETNLTNYYDARRVQVGLVYKFGKSTVKNAQNKKLGNEDVVDRVQ</sequence>
<dbReference type="SUPFAM" id="SSF56935">
    <property type="entry name" value="Porins"/>
    <property type="match status" value="1"/>
</dbReference>
<dbReference type="AlphaFoldDB" id="A0A1R3XPZ8"/>
<dbReference type="EMBL" id="FTPP01000003">
    <property type="protein sequence ID" value="SIT93991.1"/>
    <property type="molecule type" value="Genomic_DNA"/>
</dbReference>